<name>A0A6J7LYF7_9ZZZZ</name>
<dbReference type="AlphaFoldDB" id="A0A6J7LYF7"/>
<gene>
    <name evidence="1" type="ORF">UFOPK3772_03483</name>
</gene>
<protein>
    <submittedName>
        <fullName evidence="1">Unannotated protein</fullName>
    </submittedName>
</protein>
<organism evidence="1">
    <name type="scientific">freshwater metagenome</name>
    <dbReference type="NCBI Taxonomy" id="449393"/>
    <lineage>
        <taxon>unclassified sequences</taxon>
        <taxon>metagenomes</taxon>
        <taxon>ecological metagenomes</taxon>
    </lineage>
</organism>
<dbReference type="PROSITE" id="PS51257">
    <property type="entry name" value="PROKAR_LIPOPROTEIN"/>
    <property type="match status" value="1"/>
</dbReference>
<evidence type="ECO:0000313" key="1">
    <source>
        <dbReference type="EMBL" id="CAB4972322.1"/>
    </source>
</evidence>
<proteinExistence type="predicted"/>
<accession>A0A6J7LYF7</accession>
<reference evidence="1" key="1">
    <citation type="submission" date="2020-05" db="EMBL/GenBank/DDBJ databases">
        <authorList>
            <person name="Chiriac C."/>
            <person name="Salcher M."/>
            <person name="Ghai R."/>
            <person name="Kavagutti S V."/>
        </authorList>
    </citation>
    <scope>NUCLEOTIDE SEQUENCE</scope>
</reference>
<dbReference type="EMBL" id="CAFBNE010000213">
    <property type="protein sequence ID" value="CAB4972322.1"/>
    <property type="molecule type" value="Genomic_DNA"/>
</dbReference>
<sequence length="178" mass="18642">MHMTVKSASIAVGALALIATLSACSGSTETVSSATTASAPTDIDREASLGLRSTHVCVLNSRTGEIGVQWSQYDTAGGNGVVAGGVQLCAEGSHSSFTPKRDVEGSASVEGTDKVIFFQAHNAFGASPSFGVDCVSEGNWVDDHFEIGQERTYNDCGMSITVTRQADDDWINFLIDVK</sequence>